<dbReference type="PANTHER" id="PTHR30055">
    <property type="entry name" value="HTH-TYPE TRANSCRIPTIONAL REGULATOR RUTR"/>
    <property type="match status" value="1"/>
</dbReference>
<dbReference type="PANTHER" id="PTHR30055:SF234">
    <property type="entry name" value="HTH-TYPE TRANSCRIPTIONAL REGULATOR BETI"/>
    <property type="match status" value="1"/>
</dbReference>
<name>A0A926RWZ6_9BACL</name>
<dbReference type="Pfam" id="PF17932">
    <property type="entry name" value="TetR_C_24"/>
    <property type="match status" value="1"/>
</dbReference>
<feature type="domain" description="HTH tetR-type" evidence="5">
    <location>
        <begin position="3"/>
        <end position="63"/>
    </location>
</feature>
<dbReference type="GO" id="GO:0003700">
    <property type="term" value="F:DNA-binding transcription factor activity"/>
    <property type="evidence" value="ECO:0007669"/>
    <property type="project" value="TreeGrafter"/>
</dbReference>
<protein>
    <submittedName>
        <fullName evidence="6">TetR/AcrR family transcriptional regulator</fullName>
    </submittedName>
</protein>
<keyword evidence="3" id="KW-0804">Transcription</keyword>
<evidence type="ECO:0000259" key="5">
    <source>
        <dbReference type="PROSITE" id="PS50977"/>
    </source>
</evidence>
<dbReference type="InterPro" id="IPR041490">
    <property type="entry name" value="KstR2_TetR_C"/>
</dbReference>
<dbReference type="AlphaFoldDB" id="A0A926RWZ6"/>
<keyword evidence="1" id="KW-0805">Transcription regulation</keyword>
<dbReference type="SUPFAM" id="SSF48498">
    <property type="entry name" value="Tetracyclin repressor-like, C-terminal domain"/>
    <property type="match status" value="1"/>
</dbReference>
<dbReference type="PROSITE" id="PS50977">
    <property type="entry name" value="HTH_TETR_2"/>
    <property type="match status" value="1"/>
</dbReference>
<dbReference type="FunFam" id="1.10.10.60:FF:000141">
    <property type="entry name" value="TetR family transcriptional regulator"/>
    <property type="match status" value="1"/>
</dbReference>
<organism evidence="6 7">
    <name type="scientific">Polycladospora coralii</name>
    <dbReference type="NCBI Taxonomy" id="2771432"/>
    <lineage>
        <taxon>Bacteria</taxon>
        <taxon>Bacillati</taxon>
        <taxon>Bacillota</taxon>
        <taxon>Bacilli</taxon>
        <taxon>Bacillales</taxon>
        <taxon>Thermoactinomycetaceae</taxon>
        <taxon>Polycladospora</taxon>
    </lineage>
</organism>
<dbReference type="Gene3D" id="1.10.10.60">
    <property type="entry name" value="Homeodomain-like"/>
    <property type="match status" value="1"/>
</dbReference>
<keyword evidence="2 4" id="KW-0238">DNA-binding</keyword>
<evidence type="ECO:0000256" key="1">
    <source>
        <dbReference type="ARBA" id="ARBA00023015"/>
    </source>
</evidence>
<evidence type="ECO:0000313" key="7">
    <source>
        <dbReference type="Proteomes" id="UP000661691"/>
    </source>
</evidence>
<dbReference type="InterPro" id="IPR009057">
    <property type="entry name" value="Homeodomain-like_sf"/>
</dbReference>
<dbReference type="InterPro" id="IPR001647">
    <property type="entry name" value="HTH_TetR"/>
</dbReference>
<dbReference type="EMBL" id="JACXAH010000008">
    <property type="protein sequence ID" value="MBD1372031.1"/>
    <property type="molecule type" value="Genomic_DNA"/>
</dbReference>
<dbReference type="GO" id="GO:0000976">
    <property type="term" value="F:transcription cis-regulatory region binding"/>
    <property type="evidence" value="ECO:0007669"/>
    <property type="project" value="TreeGrafter"/>
</dbReference>
<evidence type="ECO:0000256" key="4">
    <source>
        <dbReference type="PROSITE-ProRule" id="PRU00335"/>
    </source>
</evidence>
<keyword evidence="7" id="KW-1185">Reference proteome</keyword>
<dbReference type="GO" id="GO:0045892">
    <property type="term" value="P:negative regulation of DNA-templated transcription"/>
    <property type="evidence" value="ECO:0007669"/>
    <property type="project" value="UniProtKB-ARBA"/>
</dbReference>
<comment type="caution">
    <text evidence="6">The sequence shown here is derived from an EMBL/GenBank/DDBJ whole genome shotgun (WGS) entry which is preliminary data.</text>
</comment>
<dbReference type="InterPro" id="IPR050109">
    <property type="entry name" value="HTH-type_TetR-like_transc_reg"/>
</dbReference>
<feature type="DNA-binding region" description="H-T-H motif" evidence="4">
    <location>
        <begin position="26"/>
        <end position="45"/>
    </location>
</feature>
<dbReference type="PRINTS" id="PR00455">
    <property type="entry name" value="HTHTETR"/>
</dbReference>
<dbReference type="Pfam" id="PF00440">
    <property type="entry name" value="TetR_N"/>
    <property type="match status" value="1"/>
</dbReference>
<dbReference type="SUPFAM" id="SSF46689">
    <property type="entry name" value="Homeodomain-like"/>
    <property type="match status" value="1"/>
</dbReference>
<dbReference type="Proteomes" id="UP000661691">
    <property type="component" value="Unassembled WGS sequence"/>
</dbReference>
<dbReference type="RefSeq" id="WP_191141824.1">
    <property type="nucleotide sequence ID" value="NZ_JACXAH010000008.1"/>
</dbReference>
<dbReference type="InterPro" id="IPR036271">
    <property type="entry name" value="Tet_transcr_reg_TetR-rel_C_sf"/>
</dbReference>
<evidence type="ECO:0000313" key="6">
    <source>
        <dbReference type="EMBL" id="MBD1372031.1"/>
    </source>
</evidence>
<evidence type="ECO:0000256" key="3">
    <source>
        <dbReference type="ARBA" id="ARBA00023163"/>
    </source>
</evidence>
<evidence type="ECO:0000256" key="2">
    <source>
        <dbReference type="ARBA" id="ARBA00023125"/>
    </source>
</evidence>
<dbReference type="Gene3D" id="1.10.357.10">
    <property type="entry name" value="Tetracycline Repressor, domain 2"/>
    <property type="match status" value="1"/>
</dbReference>
<gene>
    <name evidence="6" type="ORF">IC620_06615</name>
</gene>
<proteinExistence type="predicted"/>
<sequence length="197" mass="22345">MRHEKVDLIFQAAVQIFSDRGFDQAKMDEIAQAAGVAKGTIYYHFDSKEDLFVGLMNEGLSQLTQYVERNLEGAFTASDQLYAIIEAHVQFFVENGKLAKLLLNEAFDTQERQLQFRAKVRNYISVIDQVIQTGVRNGEFEVKHSQELAVALFGAASVMVLHKIYAHDIDKQEELQAQTPAILSTLEMIMKNVIKMK</sequence>
<accession>A0A926RWZ6</accession>
<reference evidence="6" key="1">
    <citation type="submission" date="2020-09" db="EMBL/GenBank/DDBJ databases">
        <title>A novel bacterium of genus Hazenella, isolated from South China Sea.</title>
        <authorList>
            <person name="Huang H."/>
            <person name="Mo K."/>
            <person name="Hu Y."/>
        </authorList>
    </citation>
    <scope>NUCLEOTIDE SEQUENCE</scope>
    <source>
        <strain evidence="6">IB182357</strain>
    </source>
</reference>